<organism evidence="2 4">
    <name type="scientific">Oryza sativa subsp. japonica</name>
    <name type="common">Rice</name>
    <dbReference type="NCBI Taxonomy" id="39947"/>
    <lineage>
        <taxon>Eukaryota</taxon>
        <taxon>Viridiplantae</taxon>
        <taxon>Streptophyta</taxon>
        <taxon>Embryophyta</taxon>
        <taxon>Tracheophyta</taxon>
        <taxon>Spermatophyta</taxon>
        <taxon>Magnoliopsida</taxon>
        <taxon>Liliopsida</taxon>
        <taxon>Poales</taxon>
        <taxon>Poaceae</taxon>
        <taxon>BOP clade</taxon>
        <taxon>Oryzoideae</taxon>
        <taxon>Oryzeae</taxon>
        <taxon>Oryzinae</taxon>
        <taxon>Oryza</taxon>
        <taxon>Oryza sativa</taxon>
    </lineage>
</organism>
<evidence type="ECO:0000313" key="3">
    <source>
        <dbReference type="EMBL" id="BAS96429.1"/>
    </source>
</evidence>
<dbReference type="AlphaFoldDB" id="A0A0P0WTH9"/>
<evidence type="ECO:0000313" key="2">
    <source>
        <dbReference type="EMBL" id="BAS96414.1"/>
    </source>
</evidence>
<gene>
    <name evidence="2" type="ordered locus">Os06g0176125</name>
    <name evidence="3" type="ordered locus">Os06g0177225</name>
    <name evidence="2" type="ORF">OSNPB_060176125</name>
    <name evidence="3" type="ORF">OSNPB_060177225</name>
</gene>
<dbReference type="Gramene" id="Os06t0177225-00">
    <property type="protein sequence ID" value="Os06t0177225-00"/>
    <property type="gene ID" value="Os06g0177225"/>
</dbReference>
<dbReference type="PaxDb" id="39947-A0A0P0WTH9"/>
<reference evidence="2" key="4">
    <citation type="submission" date="2015-10" db="EMBL/GenBank/DDBJ databases">
        <authorList>
            <person name="Sakai H."/>
            <person name="Kawahara Y."/>
            <person name="Matsumoto T."/>
            <person name="Buell C.R."/>
            <person name="Itoh T."/>
        </authorList>
    </citation>
    <scope>NUCLEOTIDE SEQUENCE</scope>
</reference>
<keyword evidence="4" id="KW-1185">Reference proteome</keyword>
<accession>A0A0P0WTH9</accession>
<reference evidence="2 4" key="3">
    <citation type="journal article" date="2013" name="Rice">
        <title>Improvement of the Oryza sativa Nipponbare reference genome using next generation sequence and optical map data.</title>
        <authorList>
            <person name="Kawahara Y."/>
            <person name="de la Bastide M."/>
            <person name="Hamilton J.P."/>
            <person name="Kanamori H."/>
            <person name="McCombie W.R."/>
            <person name="Ouyang S."/>
            <person name="Schwartz D.C."/>
            <person name="Tanaka T."/>
            <person name="Wu J."/>
            <person name="Zhou S."/>
            <person name="Childs K.L."/>
            <person name="Davidson R.M."/>
            <person name="Lin H."/>
            <person name="Quesada-Ocampo L."/>
            <person name="Vaillancourt B."/>
            <person name="Sakai H."/>
            <person name="Lee S.S."/>
            <person name="Kim J."/>
            <person name="Numa H."/>
            <person name="Itoh T."/>
            <person name="Buell C.R."/>
            <person name="Matsumoto T."/>
        </authorList>
    </citation>
    <scope>NUCLEOTIDE SEQUENCE [LARGE SCALE GENOMIC DNA]</scope>
    <source>
        <strain evidence="4">cv. Nipponbare</strain>
    </source>
</reference>
<reference evidence="4" key="1">
    <citation type="journal article" date="2005" name="Nature">
        <title>The map-based sequence of the rice genome.</title>
        <authorList>
            <consortium name="International rice genome sequencing project (IRGSP)"/>
            <person name="Matsumoto T."/>
            <person name="Wu J."/>
            <person name="Kanamori H."/>
            <person name="Katayose Y."/>
            <person name="Fujisawa M."/>
            <person name="Namiki N."/>
            <person name="Mizuno H."/>
            <person name="Yamamoto K."/>
            <person name="Antonio B.A."/>
            <person name="Baba T."/>
            <person name="Sakata K."/>
            <person name="Nagamura Y."/>
            <person name="Aoki H."/>
            <person name="Arikawa K."/>
            <person name="Arita K."/>
            <person name="Bito T."/>
            <person name="Chiden Y."/>
            <person name="Fujitsuka N."/>
            <person name="Fukunaka R."/>
            <person name="Hamada M."/>
            <person name="Harada C."/>
            <person name="Hayashi A."/>
            <person name="Hijishita S."/>
            <person name="Honda M."/>
            <person name="Hosokawa S."/>
            <person name="Ichikawa Y."/>
            <person name="Idonuma A."/>
            <person name="Iijima M."/>
            <person name="Ikeda M."/>
            <person name="Ikeno M."/>
            <person name="Ito K."/>
            <person name="Ito S."/>
            <person name="Ito T."/>
            <person name="Ito Y."/>
            <person name="Ito Y."/>
            <person name="Iwabuchi A."/>
            <person name="Kamiya K."/>
            <person name="Karasawa W."/>
            <person name="Kurita K."/>
            <person name="Katagiri S."/>
            <person name="Kikuta A."/>
            <person name="Kobayashi H."/>
            <person name="Kobayashi N."/>
            <person name="Machita K."/>
            <person name="Maehara T."/>
            <person name="Masukawa M."/>
            <person name="Mizubayashi T."/>
            <person name="Mukai Y."/>
            <person name="Nagasaki H."/>
            <person name="Nagata Y."/>
            <person name="Naito S."/>
            <person name="Nakashima M."/>
            <person name="Nakama Y."/>
            <person name="Nakamichi Y."/>
            <person name="Nakamura M."/>
            <person name="Meguro A."/>
            <person name="Negishi M."/>
            <person name="Ohta I."/>
            <person name="Ohta T."/>
            <person name="Okamoto M."/>
            <person name="Ono N."/>
            <person name="Saji S."/>
            <person name="Sakaguchi M."/>
            <person name="Sakai K."/>
            <person name="Shibata M."/>
            <person name="Shimokawa T."/>
            <person name="Song J."/>
            <person name="Takazaki Y."/>
            <person name="Terasawa K."/>
            <person name="Tsugane M."/>
            <person name="Tsuji K."/>
            <person name="Ueda S."/>
            <person name="Waki K."/>
            <person name="Yamagata H."/>
            <person name="Yamamoto M."/>
            <person name="Yamamoto S."/>
            <person name="Yamane H."/>
            <person name="Yoshiki S."/>
            <person name="Yoshihara R."/>
            <person name="Yukawa K."/>
            <person name="Zhong H."/>
            <person name="Yano M."/>
            <person name="Yuan Q."/>
            <person name="Ouyang S."/>
            <person name="Liu J."/>
            <person name="Jones K.M."/>
            <person name="Gansberger K."/>
            <person name="Moffat K."/>
            <person name="Hill J."/>
            <person name="Bera J."/>
            <person name="Fadrosh D."/>
            <person name="Jin S."/>
            <person name="Johri S."/>
            <person name="Kim M."/>
            <person name="Overton L."/>
            <person name="Reardon M."/>
            <person name="Tsitrin T."/>
            <person name="Vuong H."/>
            <person name="Weaver B."/>
            <person name="Ciecko A."/>
            <person name="Tallon L."/>
            <person name="Jackson J."/>
            <person name="Pai G."/>
            <person name="Aken S.V."/>
            <person name="Utterback T."/>
            <person name="Reidmuller S."/>
            <person name="Feldblyum T."/>
            <person name="Hsiao J."/>
            <person name="Zismann V."/>
            <person name="Iobst S."/>
            <person name="de Vazeille A.R."/>
            <person name="Buell C.R."/>
            <person name="Ying K."/>
            <person name="Li Y."/>
            <person name="Lu T."/>
            <person name="Huang Y."/>
            <person name="Zhao Q."/>
            <person name="Feng Q."/>
            <person name="Zhang L."/>
            <person name="Zhu J."/>
            <person name="Weng Q."/>
            <person name="Mu J."/>
            <person name="Lu Y."/>
            <person name="Fan D."/>
            <person name="Liu Y."/>
            <person name="Guan J."/>
            <person name="Zhang Y."/>
            <person name="Yu S."/>
            <person name="Liu X."/>
            <person name="Zhang Y."/>
            <person name="Hong G."/>
            <person name="Han B."/>
            <person name="Choisne N."/>
            <person name="Demange N."/>
            <person name="Orjeda G."/>
            <person name="Samain S."/>
            <person name="Cattolico L."/>
            <person name="Pelletier E."/>
            <person name="Couloux A."/>
            <person name="Segurens B."/>
            <person name="Wincker P."/>
            <person name="D'Hont A."/>
            <person name="Scarpelli C."/>
            <person name="Weissenbach J."/>
            <person name="Salanoubat M."/>
            <person name="Quetier F."/>
            <person name="Yu Y."/>
            <person name="Kim H.R."/>
            <person name="Rambo T."/>
            <person name="Currie J."/>
            <person name="Collura K."/>
            <person name="Luo M."/>
            <person name="Yang T."/>
            <person name="Ammiraju J.S.S."/>
            <person name="Engler F."/>
            <person name="Soderlund C."/>
            <person name="Wing R.A."/>
            <person name="Palmer L.E."/>
            <person name="de la Bastide M."/>
            <person name="Spiegel L."/>
            <person name="Nascimento L."/>
            <person name="Zutavern T."/>
            <person name="O'Shaughnessy A."/>
            <person name="Dike S."/>
            <person name="Dedhia N."/>
            <person name="Preston R."/>
            <person name="Balija V."/>
            <person name="McCombie W.R."/>
            <person name="Chow T."/>
            <person name="Chen H."/>
            <person name="Chung M."/>
            <person name="Chen C."/>
            <person name="Shaw J."/>
            <person name="Wu H."/>
            <person name="Hsiao K."/>
            <person name="Chao Y."/>
            <person name="Chu M."/>
            <person name="Cheng C."/>
            <person name="Hour A."/>
            <person name="Lee P."/>
            <person name="Lin S."/>
            <person name="Lin Y."/>
            <person name="Liou J."/>
            <person name="Liu S."/>
            <person name="Hsing Y."/>
            <person name="Raghuvanshi S."/>
            <person name="Mohanty A."/>
            <person name="Bharti A.K."/>
            <person name="Gaur A."/>
            <person name="Gupta V."/>
            <person name="Kumar D."/>
            <person name="Ravi V."/>
            <person name="Vij S."/>
            <person name="Kapur A."/>
            <person name="Khurana P."/>
            <person name="Khurana P."/>
            <person name="Khurana J.P."/>
            <person name="Tyagi A.K."/>
            <person name="Gaikwad K."/>
            <person name="Singh A."/>
            <person name="Dalal V."/>
            <person name="Srivastava S."/>
            <person name="Dixit A."/>
            <person name="Pal A.K."/>
            <person name="Ghazi I.A."/>
            <person name="Yadav M."/>
            <person name="Pandit A."/>
            <person name="Bhargava A."/>
            <person name="Sureshbabu K."/>
            <person name="Batra K."/>
            <person name="Sharma T.R."/>
            <person name="Mohapatra T."/>
            <person name="Singh N.K."/>
            <person name="Messing J."/>
            <person name="Nelson A.B."/>
            <person name="Fuks G."/>
            <person name="Kavchok S."/>
            <person name="Keizer G."/>
            <person name="Linton E."/>
            <person name="Llaca V."/>
            <person name="Song R."/>
            <person name="Tanyolac B."/>
            <person name="Young S."/>
            <person name="Ho-Il K."/>
            <person name="Hahn J.H."/>
            <person name="Sangsakoo G."/>
            <person name="Vanavichit A."/>
            <person name="de Mattos Luiz.A.T."/>
            <person name="Zimmer P.D."/>
            <person name="Malone G."/>
            <person name="Dellagostin O."/>
            <person name="de Oliveira A.C."/>
            <person name="Bevan M."/>
            <person name="Bancroft I."/>
            <person name="Minx P."/>
            <person name="Cordum H."/>
            <person name="Wilson R."/>
            <person name="Cheng Z."/>
            <person name="Jin W."/>
            <person name="Jiang J."/>
            <person name="Leong S.A."/>
            <person name="Iwama H."/>
            <person name="Gojobori T."/>
            <person name="Itoh T."/>
            <person name="Niimura Y."/>
            <person name="Fujii Y."/>
            <person name="Habara T."/>
            <person name="Sakai H."/>
            <person name="Sato Y."/>
            <person name="Wilson G."/>
            <person name="Kumar K."/>
            <person name="McCouch S."/>
            <person name="Juretic N."/>
            <person name="Hoen D."/>
            <person name="Wright S."/>
            <person name="Bruskiewich R."/>
            <person name="Bureau T."/>
            <person name="Miyao A."/>
            <person name="Hirochika H."/>
            <person name="Nishikawa T."/>
            <person name="Kadowaki K."/>
            <person name="Sugiura M."/>
            <person name="Burr B."/>
            <person name="Sasaki T."/>
        </authorList>
    </citation>
    <scope>NUCLEOTIDE SEQUENCE [LARGE SCALE GENOMIC DNA]</scope>
    <source>
        <strain evidence="4">cv. Nipponbare</strain>
    </source>
</reference>
<sequence>MRLLVTVQPKVEPPEPDRVQDHVEHVEPLRRLVQHEMALHQPHAVAEALHLRCRDPLQQLPQPRHIGDRHRHRERLPPQHVGERRRVPVGDYHRHAPGVDRLHHPRARHLVPARAQAEPAPPHVPVVRVAALAAGVGVATAGSRPFQWRRRRSRTWPCRPPAKNARNGRGGGGAGDRSSGGMSPS</sequence>
<reference evidence="2" key="2">
    <citation type="journal article" date="2013" name="Plant Cell Physiol.">
        <title>Rice Annotation Project Database (RAP-DB): an integrative and interactive database for rice genomics.</title>
        <authorList>
            <person name="Sakai H."/>
            <person name="Lee S.S."/>
            <person name="Tanaka T."/>
            <person name="Numa H."/>
            <person name="Kim J."/>
            <person name="Kawahara Y."/>
            <person name="Wakimoto H."/>
            <person name="Yang C.C."/>
            <person name="Iwamoto M."/>
            <person name="Abe T."/>
            <person name="Yamada Y."/>
            <person name="Muto A."/>
            <person name="Inokuchi H."/>
            <person name="Ikemura T."/>
            <person name="Matsumoto T."/>
            <person name="Sasaki T."/>
            <person name="Itoh T."/>
        </authorList>
    </citation>
    <scope>NUCLEOTIDE SEQUENCE</scope>
</reference>
<name>A0A0P0WTH9_ORYSJ</name>
<dbReference type="Proteomes" id="UP000059680">
    <property type="component" value="Chromosome 6"/>
</dbReference>
<dbReference type="InParanoid" id="A0A0P0WTH9"/>
<dbReference type="EMBL" id="AP014962">
    <property type="protein sequence ID" value="BAS96429.1"/>
    <property type="molecule type" value="Genomic_DNA"/>
</dbReference>
<feature type="compositionally biased region" description="Low complexity" evidence="1">
    <location>
        <begin position="176"/>
        <end position="185"/>
    </location>
</feature>
<evidence type="ECO:0000313" key="4">
    <source>
        <dbReference type="Proteomes" id="UP000059680"/>
    </source>
</evidence>
<proteinExistence type="predicted"/>
<feature type="region of interest" description="Disordered" evidence="1">
    <location>
        <begin position="140"/>
        <end position="185"/>
    </location>
</feature>
<dbReference type="Gramene" id="Os06t0176125-00">
    <property type="protein sequence ID" value="Os06t0176125-00"/>
    <property type="gene ID" value="Os06g0176125"/>
</dbReference>
<evidence type="ECO:0000256" key="1">
    <source>
        <dbReference type="SAM" id="MobiDB-lite"/>
    </source>
</evidence>
<dbReference type="EMBL" id="AP014962">
    <property type="protein sequence ID" value="BAS96414.1"/>
    <property type="molecule type" value="Genomic_DNA"/>
</dbReference>
<protein>
    <submittedName>
        <fullName evidence="2">Os06g0176125 protein</fullName>
    </submittedName>
    <submittedName>
        <fullName evidence="3">Os06g0177225 protein</fullName>
    </submittedName>
</protein>